<dbReference type="OrthoDB" id="1068407at2"/>
<proteinExistence type="predicted"/>
<sequence>MKTRVHILFLTFLLYTVTLNAQRLIQIDTISVNYFNGITKKNEIIDNYQITNNSDEDYLTWVSLVPINNRTNIELIHDYFKKRKGDFNLIEMMCENLLNKQSINIGYSFIKNITANETFSYFIAKNEKASNFYSERIVLIKKKEVEQYLKMEIGNQYFYQFPNIFLIEK</sequence>
<dbReference type="RefSeq" id="WP_022602249.1">
    <property type="nucleotide sequence ID" value="NZ_KI440817.1"/>
</dbReference>
<accession>A0A495VNT5</accession>
<evidence type="ECO:0000313" key="1">
    <source>
        <dbReference type="EMBL" id="RKT50996.1"/>
    </source>
</evidence>
<gene>
    <name evidence="1" type="ORF">BC742_1956</name>
</gene>
<evidence type="ECO:0000313" key="2">
    <source>
        <dbReference type="Proteomes" id="UP000269493"/>
    </source>
</evidence>
<comment type="caution">
    <text evidence="1">The sequence shown here is derived from an EMBL/GenBank/DDBJ whole genome shotgun (WGS) entry which is preliminary data.</text>
</comment>
<reference evidence="1 2" key="1">
    <citation type="submission" date="2018-10" db="EMBL/GenBank/DDBJ databases">
        <title>Genomic Encyclopedia of Archaeal and Bacterial Type Strains, Phase II (KMG-II): from individual species to whole genera.</title>
        <authorList>
            <person name="Goeker M."/>
        </authorList>
    </citation>
    <scope>NUCLEOTIDE SEQUENCE [LARGE SCALE GENOMIC DNA]</scope>
    <source>
        <strain evidence="1 2">NSB1</strain>
    </source>
</reference>
<dbReference type="Proteomes" id="UP000269493">
    <property type="component" value="Unassembled WGS sequence"/>
</dbReference>
<dbReference type="AlphaFoldDB" id="A0A495VNT5"/>
<organism evidence="1 2">
    <name type="scientific">Coprobacter fastidiosus NSB1 = JCM 33896</name>
    <dbReference type="NCBI Taxonomy" id="1349822"/>
    <lineage>
        <taxon>Bacteria</taxon>
        <taxon>Pseudomonadati</taxon>
        <taxon>Bacteroidota</taxon>
        <taxon>Bacteroidia</taxon>
        <taxon>Bacteroidales</taxon>
        <taxon>Barnesiellaceae</taxon>
        <taxon>Coprobacter</taxon>
    </lineage>
</organism>
<dbReference type="EMBL" id="RBXN01000006">
    <property type="protein sequence ID" value="RKT50996.1"/>
    <property type="molecule type" value="Genomic_DNA"/>
</dbReference>
<dbReference type="GeneID" id="92929550"/>
<name>A0A495VNT5_9BACT</name>
<protein>
    <submittedName>
        <fullName evidence="1">Uncharacterized protein</fullName>
    </submittedName>
</protein>
<keyword evidence="2" id="KW-1185">Reference proteome</keyword>